<evidence type="ECO:0000259" key="21">
    <source>
        <dbReference type="PROSITE" id="PS50850"/>
    </source>
</evidence>
<feature type="transmembrane region" description="Helical" evidence="20">
    <location>
        <begin position="241"/>
        <end position="263"/>
    </location>
</feature>
<keyword evidence="20" id="KW-0812">Transmembrane</keyword>
<evidence type="ECO:0000256" key="16">
    <source>
        <dbReference type="ARBA" id="ARBA00045018"/>
    </source>
</evidence>
<organism evidence="22 23">
    <name type="scientific">Smittium culicis</name>
    <dbReference type="NCBI Taxonomy" id="133412"/>
    <lineage>
        <taxon>Eukaryota</taxon>
        <taxon>Fungi</taxon>
        <taxon>Fungi incertae sedis</taxon>
        <taxon>Zoopagomycota</taxon>
        <taxon>Kickxellomycotina</taxon>
        <taxon>Harpellomycetes</taxon>
        <taxon>Harpellales</taxon>
        <taxon>Legeriomycetaceae</taxon>
        <taxon>Smittium</taxon>
    </lineage>
</organism>
<evidence type="ECO:0000256" key="10">
    <source>
        <dbReference type="ARBA" id="ARBA00044900"/>
    </source>
</evidence>
<evidence type="ECO:0000256" key="18">
    <source>
        <dbReference type="ARBA" id="ARBA00046376"/>
    </source>
</evidence>
<dbReference type="PANTHER" id="PTHR23512">
    <property type="entry name" value="MAJOR FACILITATOR SUPERFAMILY DOMAIN-CONTAINING PROTEIN 1"/>
    <property type="match status" value="1"/>
</dbReference>
<dbReference type="InterPro" id="IPR036259">
    <property type="entry name" value="MFS_trans_sf"/>
</dbReference>
<evidence type="ECO:0000256" key="4">
    <source>
        <dbReference type="ARBA" id="ARBA00044881"/>
    </source>
</evidence>
<reference evidence="23" key="1">
    <citation type="submission" date="2017-01" db="EMBL/GenBank/DDBJ databases">
        <authorList>
            <person name="Wang Y."/>
            <person name="White M."/>
            <person name="Kvist S."/>
            <person name="Moncalvo J.-M."/>
        </authorList>
    </citation>
    <scope>NUCLEOTIDE SEQUENCE [LARGE SCALE GENOMIC DNA]</scope>
    <source>
        <strain evidence="23">ID-206-W2</strain>
    </source>
</reference>
<protein>
    <recommendedName>
        <fullName evidence="15">Lysosomal dipeptide transporter MFSD1</fullName>
    </recommendedName>
    <alternativeName>
        <fullName evidence="16">Major facilitator superfamily domain-containing protein 1</fullName>
    </alternativeName>
</protein>
<evidence type="ECO:0000256" key="12">
    <source>
        <dbReference type="ARBA" id="ARBA00044912"/>
    </source>
</evidence>
<dbReference type="InterPro" id="IPR020846">
    <property type="entry name" value="MFS_dom"/>
</dbReference>
<evidence type="ECO:0000256" key="7">
    <source>
        <dbReference type="ARBA" id="ARBA00044893"/>
    </source>
</evidence>
<sequence length="495" mass="54231">MLSKTKDANYESSIETNNEKTDLDRKPELPRKYKIIVLVLVCMMSFGSHFSGISFGVLKSKLVKKLGISNTKYGVLQSSNELMNTFMPLVVGLFFDAYGSVWGALAVSTTILIGTSLVAISSSINSYGMMVAGRIIYGIGSGAIVSIQEAILAQWFSGGSVSAAIGIQLSTSRLSSYIGTVSVVPFSEKTGSITYAFALASGLCALSVFLSLAYCLIVQNEKIAQALPTVKSKGRFQWKKLLYFPAIFWLIMLSQTFLGAIWSSFLGFNADLIRVKFNNTDAIAAYNASVSQIVPILCPFILGFAMDRFGKRMCFYLGSAVLLVISFSLLNYTYIHPLLSMVIFSFSLAIGPISNITALPLILPVDYITTALGLKKCLSNIATVILDLFSGYIQDKTPGKGYNTVLLTFIILTCFVVVVIALTIVYDRMKLGGILDASKKQRLEHMKEMDNNNTNTMHTGYTHDLKNTKTINITSIAISLIAFVFAWAMYIRLNF</sequence>
<dbReference type="GO" id="GO:0022857">
    <property type="term" value="F:transmembrane transporter activity"/>
    <property type="evidence" value="ECO:0007669"/>
    <property type="project" value="InterPro"/>
</dbReference>
<dbReference type="PROSITE" id="PS50850">
    <property type="entry name" value="MFS"/>
    <property type="match status" value="1"/>
</dbReference>
<feature type="transmembrane region" description="Helical" evidence="20">
    <location>
        <begin position="193"/>
        <end position="217"/>
    </location>
</feature>
<evidence type="ECO:0000256" key="15">
    <source>
        <dbReference type="ARBA" id="ARBA00044985"/>
    </source>
</evidence>
<feature type="transmembrane region" description="Helical" evidence="20">
    <location>
        <begin position="283"/>
        <end position="302"/>
    </location>
</feature>
<dbReference type="PANTHER" id="PTHR23512:SF12">
    <property type="entry name" value="TRANSPORTER, PUTATIVE (AFU_ORTHOLOGUE AFUA_4G00260)-RELATED"/>
    <property type="match status" value="1"/>
</dbReference>
<comment type="subunit">
    <text evidence="18">Homodimer. Interacts with lysosomal protein GLMP (via lumenal domain); the interaction starts while both proteins are still in the endoplasmic reticulum and is required for stabilization of MFSD1 in lysosomes but has no direct effect on its targeting to lysosomes or transporter activity.</text>
</comment>
<gene>
    <name evidence="22" type="ORF">AYI69_g6588</name>
</gene>
<evidence type="ECO:0000256" key="5">
    <source>
        <dbReference type="ARBA" id="ARBA00044884"/>
    </source>
</evidence>
<dbReference type="InterPro" id="IPR052187">
    <property type="entry name" value="MFSD1"/>
</dbReference>
<evidence type="ECO:0000256" key="8">
    <source>
        <dbReference type="ARBA" id="ARBA00044898"/>
    </source>
</evidence>
<evidence type="ECO:0000256" key="19">
    <source>
        <dbReference type="SAM" id="MobiDB-lite"/>
    </source>
</evidence>
<feature type="region of interest" description="Disordered" evidence="19">
    <location>
        <begin position="1"/>
        <end position="24"/>
    </location>
</feature>
<comment type="catalytic activity">
    <reaction evidence="3">
        <text>L-histidyl-glycine(out) = L-histidyl-glycine(in)</text>
        <dbReference type="Rhea" id="RHEA:79395"/>
        <dbReference type="ChEBI" id="CHEBI:229957"/>
    </reaction>
</comment>
<comment type="catalytic activity">
    <reaction evidence="2">
        <text>L-lysyl-L-alanine(out) = L-lysyl-L-alanine(in)</text>
        <dbReference type="Rhea" id="RHEA:79399"/>
        <dbReference type="ChEBI" id="CHEBI:229954"/>
    </reaction>
</comment>
<comment type="catalytic activity">
    <reaction evidence="8">
        <text>L-aspartyl-L-lysine(out) = L-aspartyl-L-lysine(in)</text>
        <dbReference type="Rhea" id="RHEA:79411"/>
        <dbReference type="ChEBI" id="CHEBI:229953"/>
    </reaction>
</comment>
<feature type="transmembrane region" description="Helical" evidence="20">
    <location>
        <begin position="35"/>
        <end position="58"/>
    </location>
</feature>
<evidence type="ECO:0000313" key="23">
    <source>
        <dbReference type="Proteomes" id="UP000187429"/>
    </source>
</evidence>
<feature type="domain" description="Major facilitator superfamily (MFS) profile" evidence="21">
    <location>
        <begin position="37"/>
        <end position="431"/>
    </location>
</feature>
<comment type="catalytic activity">
    <reaction evidence="12">
        <text>L-histidyl-L-alpha-amino acid(out) = L-histidyl-L-alpha-amino acid(in)</text>
        <dbReference type="Rhea" id="RHEA:79379"/>
        <dbReference type="ChEBI" id="CHEBI:229964"/>
    </reaction>
</comment>
<comment type="catalytic activity">
    <reaction evidence="9">
        <text>L-arginyl-L-alpha-amino acid(out) = L-arginyl-L-alpha-amino acid(in)</text>
        <dbReference type="Rhea" id="RHEA:79371"/>
        <dbReference type="ChEBI" id="CHEBI:84315"/>
    </reaction>
</comment>
<feature type="transmembrane region" description="Helical" evidence="20">
    <location>
        <begin position="135"/>
        <end position="156"/>
    </location>
</feature>
<comment type="catalytic activity">
    <reaction evidence="4">
        <text>L-alpha-aminoacyl-L-arginine(out) = L-alpha-aminoacyl-L-arginine(in)</text>
        <dbReference type="Rhea" id="RHEA:79367"/>
        <dbReference type="ChEBI" id="CHEBI:229968"/>
    </reaction>
</comment>
<dbReference type="Proteomes" id="UP000187429">
    <property type="component" value="Unassembled WGS sequence"/>
</dbReference>
<feature type="transmembrane region" description="Helical" evidence="20">
    <location>
        <begin position="377"/>
        <end position="393"/>
    </location>
</feature>
<dbReference type="EMBL" id="LSSM01002977">
    <property type="protein sequence ID" value="OMJ19532.1"/>
    <property type="molecule type" value="Genomic_DNA"/>
</dbReference>
<feature type="transmembrane region" description="Helical" evidence="20">
    <location>
        <begin position="101"/>
        <end position="123"/>
    </location>
</feature>
<evidence type="ECO:0000256" key="3">
    <source>
        <dbReference type="ARBA" id="ARBA00044878"/>
    </source>
</evidence>
<dbReference type="AlphaFoldDB" id="A0A1R1XXX0"/>
<comment type="catalytic activity">
    <reaction evidence="14">
        <text>L-lysyl-glycine(out) = L-lysyl-glycine(in)</text>
        <dbReference type="Rhea" id="RHEA:79407"/>
        <dbReference type="ChEBI" id="CHEBI:191202"/>
    </reaction>
</comment>
<feature type="transmembrane region" description="Helical" evidence="20">
    <location>
        <begin position="405"/>
        <end position="426"/>
    </location>
</feature>
<dbReference type="Gene3D" id="1.20.1250.20">
    <property type="entry name" value="MFS general substrate transporter like domains"/>
    <property type="match status" value="2"/>
</dbReference>
<feature type="transmembrane region" description="Helical" evidence="20">
    <location>
        <begin position="471"/>
        <end position="491"/>
    </location>
</feature>
<dbReference type="OrthoDB" id="424834at2759"/>
<comment type="function">
    <text evidence="17">Lysosomal dipeptide uniporter that selectively exports lysine, arginine or histidine-containing dipeptides with a net positive charge from the lysosome lumen into the cytosol. Could play a role in a specific type of protein O-glycosylation indirectly regulating macrophages migration and tissue invasion. Also essential for liver homeostasis.</text>
</comment>
<keyword evidence="20" id="KW-0472">Membrane</keyword>
<evidence type="ECO:0000256" key="11">
    <source>
        <dbReference type="ARBA" id="ARBA00044903"/>
    </source>
</evidence>
<proteinExistence type="predicted"/>
<evidence type="ECO:0000256" key="13">
    <source>
        <dbReference type="ARBA" id="ARBA00044919"/>
    </source>
</evidence>
<evidence type="ECO:0000256" key="6">
    <source>
        <dbReference type="ARBA" id="ARBA00044891"/>
    </source>
</evidence>
<comment type="catalytic activity">
    <reaction evidence="6">
        <text>L-lysyl-L-alpha-amino acid(out) = L-lysyl-L-alpha-amino acid(in)</text>
        <dbReference type="Rhea" id="RHEA:79387"/>
        <dbReference type="ChEBI" id="CHEBI:229965"/>
    </reaction>
</comment>
<evidence type="ECO:0000256" key="9">
    <source>
        <dbReference type="ARBA" id="ARBA00044899"/>
    </source>
</evidence>
<comment type="catalytic activity">
    <reaction evidence="10">
        <text>L-lysyl-L-lysine(out) = L-lysyl-L-lysine(in)</text>
        <dbReference type="Rhea" id="RHEA:79403"/>
        <dbReference type="ChEBI" id="CHEBI:229956"/>
    </reaction>
</comment>
<evidence type="ECO:0000256" key="17">
    <source>
        <dbReference type="ARBA" id="ARBA00045709"/>
    </source>
</evidence>
<dbReference type="Pfam" id="PF07690">
    <property type="entry name" value="MFS_1"/>
    <property type="match status" value="1"/>
</dbReference>
<comment type="caution">
    <text evidence="22">The sequence shown here is derived from an EMBL/GenBank/DDBJ whole genome shotgun (WGS) entry which is preliminary data.</text>
</comment>
<evidence type="ECO:0000313" key="22">
    <source>
        <dbReference type="EMBL" id="OMJ19532.1"/>
    </source>
</evidence>
<comment type="catalytic activity">
    <reaction evidence="11">
        <text>L-arginyl-glycine(out) = L-arginyl-glycine(in)</text>
        <dbReference type="Rhea" id="RHEA:79391"/>
        <dbReference type="ChEBI" id="CHEBI:229955"/>
    </reaction>
</comment>
<dbReference type="SUPFAM" id="SSF103473">
    <property type="entry name" value="MFS general substrate transporter"/>
    <property type="match status" value="1"/>
</dbReference>
<evidence type="ECO:0000256" key="2">
    <source>
        <dbReference type="ARBA" id="ARBA00044876"/>
    </source>
</evidence>
<feature type="transmembrane region" description="Helical" evidence="20">
    <location>
        <begin position="314"/>
        <end position="335"/>
    </location>
</feature>
<dbReference type="GO" id="GO:0016020">
    <property type="term" value="C:membrane"/>
    <property type="evidence" value="ECO:0007669"/>
    <property type="project" value="UniProtKB-SubCell"/>
</dbReference>
<comment type="catalytic activity">
    <reaction evidence="7">
        <text>L-alpha-aminoacyl-L-lysine(out) = L-alpha-aminoacyl-L-lysine(in)</text>
        <dbReference type="Rhea" id="RHEA:79383"/>
        <dbReference type="ChEBI" id="CHEBI:229966"/>
    </reaction>
</comment>
<evidence type="ECO:0000256" key="1">
    <source>
        <dbReference type="ARBA" id="ARBA00004141"/>
    </source>
</evidence>
<keyword evidence="20" id="KW-1133">Transmembrane helix</keyword>
<feature type="transmembrane region" description="Helical" evidence="20">
    <location>
        <begin position="341"/>
        <end position="365"/>
    </location>
</feature>
<comment type="subcellular location">
    <subcellularLocation>
        <location evidence="1">Membrane</location>
        <topology evidence="1">Multi-pass membrane protein</topology>
    </subcellularLocation>
</comment>
<comment type="catalytic activity">
    <reaction evidence="5">
        <text>L-alpha-aminoacyl-L-histidine(out) = L-alpha-aminoacyl-L-histidine(in)</text>
        <dbReference type="Rhea" id="RHEA:79375"/>
        <dbReference type="ChEBI" id="CHEBI:229967"/>
    </reaction>
</comment>
<comment type="catalytic activity">
    <reaction evidence="13">
        <text>L-alanyl-L-lysine(out) = L-alanyl-L-lysine(in)</text>
        <dbReference type="Rhea" id="RHEA:79415"/>
        <dbReference type="ChEBI" id="CHEBI:192470"/>
    </reaction>
</comment>
<evidence type="ECO:0000256" key="20">
    <source>
        <dbReference type="SAM" id="Phobius"/>
    </source>
</evidence>
<evidence type="ECO:0000256" key="14">
    <source>
        <dbReference type="ARBA" id="ARBA00044924"/>
    </source>
</evidence>
<name>A0A1R1XXX0_9FUNG</name>
<keyword evidence="23" id="KW-1185">Reference proteome</keyword>
<accession>A0A1R1XXX0</accession>
<dbReference type="InterPro" id="IPR011701">
    <property type="entry name" value="MFS"/>
</dbReference>